<keyword evidence="2 3" id="KW-0786">Thiamine pyrophosphate</keyword>
<dbReference type="Pfam" id="PF02776">
    <property type="entry name" value="TPP_enzyme_N"/>
    <property type="match status" value="1"/>
</dbReference>
<dbReference type="InterPro" id="IPR029035">
    <property type="entry name" value="DHS-like_NAD/FAD-binding_dom"/>
</dbReference>
<dbReference type="PROSITE" id="PS00187">
    <property type="entry name" value="TPP_ENZYMES"/>
    <property type="match status" value="1"/>
</dbReference>
<evidence type="ECO:0000259" key="6">
    <source>
        <dbReference type="Pfam" id="PF02776"/>
    </source>
</evidence>
<keyword evidence="7" id="KW-0808">Transferase</keyword>
<dbReference type="InterPro" id="IPR029061">
    <property type="entry name" value="THDP-binding"/>
</dbReference>
<dbReference type="KEGG" id="pca:Pcar_1121"/>
<reference evidence="7 8" key="2">
    <citation type="journal article" date="2012" name="BMC Genomics">
        <title>The genome of Pelobacter carbinolicus reveals surprising metabolic capabilities and physiological features.</title>
        <authorList>
            <person name="Aklujkar M."/>
            <person name="Haveman S.A."/>
            <person name="Didonato R.Jr."/>
            <person name="Chertkov O."/>
            <person name="Han C.S."/>
            <person name="Land M.L."/>
            <person name="Brown P."/>
            <person name="Lovley D.R."/>
        </authorList>
    </citation>
    <scope>NUCLEOTIDE SEQUENCE [LARGE SCALE GENOMIC DNA]</scope>
    <source>
        <strain evidence="8">DSM 2380 / NBRC 103641 / GraBd1</strain>
    </source>
</reference>
<dbReference type="Pfam" id="PF00205">
    <property type="entry name" value="TPP_enzyme_M"/>
    <property type="match status" value="1"/>
</dbReference>
<organism evidence="7 8">
    <name type="scientific">Syntrophotalea carbinolica (strain DSM 2380 / NBRC 103641 / GraBd1)</name>
    <name type="common">Pelobacter carbinolicus</name>
    <dbReference type="NCBI Taxonomy" id="338963"/>
    <lineage>
        <taxon>Bacteria</taxon>
        <taxon>Pseudomonadati</taxon>
        <taxon>Thermodesulfobacteriota</taxon>
        <taxon>Desulfuromonadia</taxon>
        <taxon>Desulfuromonadales</taxon>
        <taxon>Syntrophotaleaceae</taxon>
        <taxon>Syntrophotalea</taxon>
    </lineage>
</organism>
<name>Q3A5I7_SYNC1</name>
<dbReference type="GO" id="GO:0009099">
    <property type="term" value="P:L-valine biosynthetic process"/>
    <property type="evidence" value="ECO:0007669"/>
    <property type="project" value="TreeGrafter"/>
</dbReference>
<evidence type="ECO:0000256" key="3">
    <source>
        <dbReference type="RuleBase" id="RU362132"/>
    </source>
</evidence>
<dbReference type="GO" id="GO:0000287">
    <property type="term" value="F:magnesium ion binding"/>
    <property type="evidence" value="ECO:0007669"/>
    <property type="project" value="InterPro"/>
</dbReference>
<dbReference type="Gene3D" id="3.40.50.970">
    <property type="match status" value="2"/>
</dbReference>
<dbReference type="SUPFAM" id="SSF52467">
    <property type="entry name" value="DHS-like NAD/FAD-binding domain"/>
    <property type="match status" value="1"/>
</dbReference>
<dbReference type="GO" id="GO:0030976">
    <property type="term" value="F:thiamine pyrophosphate binding"/>
    <property type="evidence" value="ECO:0007669"/>
    <property type="project" value="InterPro"/>
</dbReference>
<evidence type="ECO:0000259" key="4">
    <source>
        <dbReference type="Pfam" id="PF00205"/>
    </source>
</evidence>
<dbReference type="RefSeq" id="WP_011340839.1">
    <property type="nucleotide sequence ID" value="NC_007498.2"/>
</dbReference>
<evidence type="ECO:0000256" key="1">
    <source>
        <dbReference type="ARBA" id="ARBA00007812"/>
    </source>
</evidence>
<keyword evidence="8" id="KW-1185">Reference proteome</keyword>
<protein>
    <submittedName>
        <fullName evidence="7">2-oxoacid decarboxylase/dehydrogenase/transferase, putative</fullName>
    </submittedName>
</protein>
<dbReference type="Proteomes" id="UP000002534">
    <property type="component" value="Chromosome"/>
</dbReference>
<dbReference type="OrthoDB" id="2254214at2"/>
<dbReference type="InterPro" id="IPR039368">
    <property type="entry name" value="AHAS_TPP"/>
</dbReference>
<dbReference type="PANTHER" id="PTHR18968">
    <property type="entry name" value="THIAMINE PYROPHOSPHATE ENZYMES"/>
    <property type="match status" value="1"/>
</dbReference>
<reference evidence="8" key="1">
    <citation type="submission" date="2005-10" db="EMBL/GenBank/DDBJ databases">
        <title>Complete sequence of Pelobacter carbinolicus DSM 2380.</title>
        <authorList>
            <person name="Copeland A."/>
            <person name="Lucas S."/>
            <person name="Lapidus A."/>
            <person name="Barry K."/>
            <person name="Detter J.C."/>
            <person name="Glavina T."/>
            <person name="Hammon N."/>
            <person name="Israni S."/>
            <person name="Pitluck S."/>
            <person name="Chertkov O."/>
            <person name="Schmutz J."/>
            <person name="Larimer F."/>
            <person name="Land M."/>
            <person name="Kyrpides N."/>
            <person name="Ivanova N."/>
            <person name="Richardson P."/>
        </authorList>
    </citation>
    <scope>NUCLEOTIDE SEQUENCE [LARGE SCALE GENOMIC DNA]</scope>
    <source>
        <strain evidence="8">DSM 2380 / NBRC 103641 / GraBd1</strain>
    </source>
</reference>
<feature type="domain" description="Thiamine pyrophosphate enzyme N-terminal TPP-binding" evidence="6">
    <location>
        <begin position="3"/>
        <end position="115"/>
    </location>
</feature>
<dbReference type="PANTHER" id="PTHR18968:SF142">
    <property type="entry name" value="ACETOLACTATE SYNTHASE"/>
    <property type="match status" value="1"/>
</dbReference>
<sequence>MYASALIATLIKHFDKSLYVYPGGTIAPIFHECKAAGVELICTKAEQGAGYMAIADAITADGPGFVAVTSGPGATNLITCVADAFYDSIPLVVFTGQVGTADLGRAPDLRQRGFQEVPTPRMVEPITKGVWQPGTPEELGDALLEGTRLALDGRPGPVVIDLPMNLQMSALEEADRHAFAARLADFFAAPEPISPCPEAFPAAVTSALSTARRPLLLVGGGAPGAAPQLRRLAESWNLPVVSSMRGIGVLPTDHPLNAGWIGHTGMPWANRALFEADCLLVIGSRLDIRQTGNQLAAFADKKIFQVDLDVAELQNARLDNVTGVHCSAEAFLEAFLPLVPPPCDREEWLQHIRNYRATMPLCDHGKQQGVAPDELLSYIDRATKEKVTTVVTGVGSHQQWAARYFSFDYPRKCLLTSAGHGTMGYALPVALGAAKADPDRLVLCVDGDGSFQLNIQELALSAELNLPIKIVLLDNSRLGIVSQFQRITFADDPVTGDFCNPDFRAIAEAYGVRAFDLETFDPAVVDAFLQTDGPTLLHARVQHDAPVSPMLLGGQTLDGMWYQ</sequence>
<dbReference type="InterPro" id="IPR011766">
    <property type="entry name" value="TPP_enzyme_TPP-bd"/>
</dbReference>
<dbReference type="GO" id="GO:0003984">
    <property type="term" value="F:acetolactate synthase activity"/>
    <property type="evidence" value="ECO:0007669"/>
    <property type="project" value="TreeGrafter"/>
</dbReference>
<dbReference type="SUPFAM" id="SSF52518">
    <property type="entry name" value="Thiamin diphosphate-binding fold (THDP-binding)"/>
    <property type="match status" value="2"/>
</dbReference>
<evidence type="ECO:0000259" key="5">
    <source>
        <dbReference type="Pfam" id="PF02775"/>
    </source>
</evidence>
<dbReference type="GO" id="GO:0009097">
    <property type="term" value="P:isoleucine biosynthetic process"/>
    <property type="evidence" value="ECO:0007669"/>
    <property type="project" value="TreeGrafter"/>
</dbReference>
<dbReference type="InterPro" id="IPR000399">
    <property type="entry name" value="TPP-bd_CS"/>
</dbReference>
<evidence type="ECO:0000256" key="2">
    <source>
        <dbReference type="ARBA" id="ARBA00023052"/>
    </source>
</evidence>
<dbReference type="InterPro" id="IPR012001">
    <property type="entry name" value="Thiamin_PyroP_enz_TPP-bd_dom"/>
</dbReference>
<dbReference type="InterPro" id="IPR012000">
    <property type="entry name" value="Thiamin_PyroP_enz_cen_dom"/>
</dbReference>
<dbReference type="GO" id="GO:0005948">
    <property type="term" value="C:acetolactate synthase complex"/>
    <property type="evidence" value="ECO:0007669"/>
    <property type="project" value="TreeGrafter"/>
</dbReference>
<dbReference type="InterPro" id="IPR045229">
    <property type="entry name" value="TPP_enz"/>
</dbReference>
<dbReference type="eggNOG" id="COG0028">
    <property type="taxonomic scope" value="Bacteria"/>
</dbReference>
<accession>Q3A5I7</accession>
<dbReference type="Pfam" id="PF02775">
    <property type="entry name" value="TPP_enzyme_C"/>
    <property type="match status" value="1"/>
</dbReference>
<gene>
    <name evidence="7" type="ordered locus">Pcar_1121</name>
</gene>
<evidence type="ECO:0000313" key="7">
    <source>
        <dbReference type="EMBL" id="ABA88370.1"/>
    </source>
</evidence>
<feature type="domain" description="Thiamine pyrophosphate enzyme central" evidence="4">
    <location>
        <begin position="203"/>
        <end position="334"/>
    </location>
</feature>
<proteinExistence type="inferred from homology"/>
<evidence type="ECO:0000313" key="8">
    <source>
        <dbReference type="Proteomes" id="UP000002534"/>
    </source>
</evidence>
<comment type="similarity">
    <text evidence="1 3">Belongs to the TPP enzyme family.</text>
</comment>
<feature type="domain" description="Thiamine pyrophosphate enzyme TPP-binding" evidence="5">
    <location>
        <begin position="393"/>
        <end position="538"/>
    </location>
</feature>
<dbReference type="GO" id="GO:0050660">
    <property type="term" value="F:flavin adenine dinucleotide binding"/>
    <property type="evidence" value="ECO:0007669"/>
    <property type="project" value="TreeGrafter"/>
</dbReference>
<dbReference type="CDD" id="cd07035">
    <property type="entry name" value="TPP_PYR_POX_like"/>
    <property type="match status" value="1"/>
</dbReference>
<dbReference type="AlphaFoldDB" id="Q3A5I7"/>
<dbReference type="CDD" id="cd02015">
    <property type="entry name" value="TPP_AHAS"/>
    <property type="match status" value="1"/>
</dbReference>
<dbReference type="HOGENOM" id="CLU_013748_1_3_7"/>
<dbReference type="EMBL" id="CP000142">
    <property type="protein sequence ID" value="ABA88370.1"/>
    <property type="molecule type" value="Genomic_DNA"/>
</dbReference>
<dbReference type="Gene3D" id="3.40.50.1220">
    <property type="entry name" value="TPP-binding domain"/>
    <property type="match status" value="1"/>
</dbReference>
<dbReference type="STRING" id="338963.Pcar_1121"/>